<keyword evidence="3" id="KW-0805">Transcription regulation</keyword>
<evidence type="ECO:0000256" key="6">
    <source>
        <dbReference type="PROSITE-ProRule" id="PRU00169"/>
    </source>
</evidence>
<evidence type="ECO:0000313" key="9">
    <source>
        <dbReference type="Proteomes" id="UP000178187"/>
    </source>
</evidence>
<evidence type="ECO:0000256" key="5">
    <source>
        <dbReference type="ARBA" id="ARBA00023163"/>
    </source>
</evidence>
<dbReference type="InterPro" id="IPR001789">
    <property type="entry name" value="Sig_transdc_resp-reg_receiver"/>
</dbReference>
<dbReference type="PANTHER" id="PTHR44591:SF3">
    <property type="entry name" value="RESPONSE REGULATORY DOMAIN-CONTAINING PROTEIN"/>
    <property type="match status" value="1"/>
</dbReference>
<name>A0A1G1KVH0_9BACT</name>
<dbReference type="CDD" id="cd17574">
    <property type="entry name" value="REC_OmpR"/>
    <property type="match status" value="1"/>
</dbReference>
<dbReference type="InterPro" id="IPR011006">
    <property type="entry name" value="CheY-like_superfamily"/>
</dbReference>
<protein>
    <recommendedName>
        <fullName evidence="7">Response regulatory domain-containing protein</fullName>
    </recommendedName>
</protein>
<feature type="domain" description="Response regulatory" evidence="7">
    <location>
        <begin position="6"/>
        <end position="124"/>
    </location>
</feature>
<dbReference type="GO" id="GO:0000160">
    <property type="term" value="P:phosphorelay signal transduction system"/>
    <property type="evidence" value="ECO:0007669"/>
    <property type="project" value="UniProtKB-KW"/>
</dbReference>
<comment type="caution">
    <text evidence="8">The sequence shown here is derived from an EMBL/GenBank/DDBJ whole genome shotgun (WGS) entry which is preliminary data.</text>
</comment>
<proteinExistence type="predicted"/>
<dbReference type="PANTHER" id="PTHR44591">
    <property type="entry name" value="STRESS RESPONSE REGULATOR PROTEIN 1"/>
    <property type="match status" value="1"/>
</dbReference>
<organism evidence="8 9">
    <name type="scientific">Candidatus Danuiimicrobium aquiferis</name>
    <dbReference type="NCBI Taxonomy" id="1801832"/>
    <lineage>
        <taxon>Bacteria</taxon>
        <taxon>Pseudomonadati</taxon>
        <taxon>Candidatus Omnitrophota</taxon>
        <taxon>Candidatus Danuiimicrobium</taxon>
    </lineage>
</organism>
<dbReference type="Gene3D" id="3.40.50.2300">
    <property type="match status" value="1"/>
</dbReference>
<evidence type="ECO:0000313" key="8">
    <source>
        <dbReference type="EMBL" id="OGW96891.1"/>
    </source>
</evidence>
<feature type="modified residue" description="4-aspartylphosphate" evidence="6">
    <location>
        <position position="55"/>
    </location>
</feature>
<sequence length="128" mass="14245">MESKMKILVIDDETEITSMIKDLFENEGFIVLTANDGAAGLDMMRKELPDLIILDLAMPKLSGEELCKAMRKDPNPFISNIPIIMLTAKSTDLDRILGIVLGANAYMTKPFKQDDLLNLVLKHLPGIK</sequence>
<dbReference type="Proteomes" id="UP000178187">
    <property type="component" value="Unassembled WGS sequence"/>
</dbReference>
<evidence type="ECO:0000256" key="3">
    <source>
        <dbReference type="ARBA" id="ARBA00023015"/>
    </source>
</evidence>
<accession>A0A1G1KVH0</accession>
<evidence type="ECO:0000256" key="1">
    <source>
        <dbReference type="ARBA" id="ARBA00022553"/>
    </source>
</evidence>
<gene>
    <name evidence="8" type="ORF">A3G33_06280</name>
</gene>
<keyword evidence="2" id="KW-0902">Two-component regulatory system</keyword>
<keyword evidence="4" id="KW-0238">DNA-binding</keyword>
<keyword evidence="5" id="KW-0804">Transcription</keyword>
<keyword evidence="1 6" id="KW-0597">Phosphoprotein</keyword>
<evidence type="ECO:0000256" key="2">
    <source>
        <dbReference type="ARBA" id="ARBA00023012"/>
    </source>
</evidence>
<dbReference type="SMART" id="SM00448">
    <property type="entry name" value="REC"/>
    <property type="match status" value="1"/>
</dbReference>
<dbReference type="PROSITE" id="PS50110">
    <property type="entry name" value="RESPONSE_REGULATORY"/>
    <property type="match status" value="1"/>
</dbReference>
<dbReference type="SUPFAM" id="SSF52172">
    <property type="entry name" value="CheY-like"/>
    <property type="match status" value="1"/>
</dbReference>
<dbReference type="Pfam" id="PF00072">
    <property type="entry name" value="Response_reg"/>
    <property type="match status" value="1"/>
</dbReference>
<evidence type="ECO:0000259" key="7">
    <source>
        <dbReference type="PROSITE" id="PS50110"/>
    </source>
</evidence>
<dbReference type="GO" id="GO:0003677">
    <property type="term" value="F:DNA binding"/>
    <property type="evidence" value="ECO:0007669"/>
    <property type="project" value="UniProtKB-KW"/>
</dbReference>
<dbReference type="FunFam" id="3.40.50.2300:FF:000001">
    <property type="entry name" value="DNA-binding response regulator PhoB"/>
    <property type="match status" value="1"/>
</dbReference>
<dbReference type="InterPro" id="IPR050595">
    <property type="entry name" value="Bact_response_regulator"/>
</dbReference>
<dbReference type="EMBL" id="MHFR01000046">
    <property type="protein sequence ID" value="OGW96891.1"/>
    <property type="molecule type" value="Genomic_DNA"/>
</dbReference>
<reference evidence="8 9" key="1">
    <citation type="journal article" date="2016" name="Nat. Commun.">
        <title>Thousands of microbial genomes shed light on interconnected biogeochemical processes in an aquifer system.</title>
        <authorList>
            <person name="Anantharaman K."/>
            <person name="Brown C.T."/>
            <person name="Hug L.A."/>
            <person name="Sharon I."/>
            <person name="Castelle C.J."/>
            <person name="Probst A.J."/>
            <person name="Thomas B.C."/>
            <person name="Singh A."/>
            <person name="Wilkins M.J."/>
            <person name="Karaoz U."/>
            <person name="Brodie E.L."/>
            <person name="Williams K.H."/>
            <person name="Hubbard S.S."/>
            <person name="Banfield J.F."/>
        </authorList>
    </citation>
    <scope>NUCLEOTIDE SEQUENCE [LARGE SCALE GENOMIC DNA]</scope>
</reference>
<dbReference type="AlphaFoldDB" id="A0A1G1KVH0"/>
<evidence type="ECO:0000256" key="4">
    <source>
        <dbReference type="ARBA" id="ARBA00023125"/>
    </source>
</evidence>